<organism evidence="1 2">
    <name type="scientific">Pedobacter gandavensis</name>
    <dbReference type="NCBI Taxonomy" id="2679963"/>
    <lineage>
        <taxon>Bacteria</taxon>
        <taxon>Pseudomonadati</taxon>
        <taxon>Bacteroidota</taxon>
        <taxon>Sphingobacteriia</taxon>
        <taxon>Sphingobacteriales</taxon>
        <taxon>Sphingobacteriaceae</taxon>
        <taxon>Pedobacter</taxon>
    </lineage>
</organism>
<dbReference type="InterPro" id="IPR050583">
    <property type="entry name" value="Mycobacterial_A85_antigen"/>
</dbReference>
<dbReference type="EMBL" id="WNXC01000004">
    <property type="protein sequence ID" value="MBB2149985.1"/>
    <property type="molecule type" value="Genomic_DNA"/>
</dbReference>
<proteinExistence type="predicted"/>
<dbReference type="InterPro" id="IPR029058">
    <property type="entry name" value="AB_hydrolase_fold"/>
</dbReference>
<evidence type="ECO:0000313" key="2">
    <source>
        <dbReference type="Proteomes" id="UP000636110"/>
    </source>
</evidence>
<dbReference type="PANTHER" id="PTHR48098:SF6">
    <property type="entry name" value="FERRI-BACILLIBACTIN ESTERASE BESA"/>
    <property type="match status" value="1"/>
</dbReference>
<accession>A0ABR6EXH7</accession>
<dbReference type="Gene3D" id="3.40.50.1820">
    <property type="entry name" value="alpha/beta hydrolase"/>
    <property type="match status" value="1"/>
</dbReference>
<keyword evidence="2" id="KW-1185">Reference proteome</keyword>
<comment type="caution">
    <text evidence="1">The sequence shown here is derived from an EMBL/GenBank/DDBJ whole genome shotgun (WGS) entry which is preliminary data.</text>
</comment>
<gene>
    <name evidence="1" type="ORF">GM920_13870</name>
</gene>
<sequence>MLLSKVFHSQNSIPSDILKREVTLEIFIPRNLLGNETLNLLILNDGQDAQAFGLEETLNELYEKNRLEPLVVVAIHAGDNRIQEYGIAGLPDFLGRGLSAKLYNGFVLTELLPYIERQVKIPVKGKKAFAGCSLGGISAFDIAWNNAFQFDLIGVFSGAFWWRGKDLKEGYTDDDRLVHKMIRESRIKPELKFWLMTGTEDETADRNHNMIIDSIDDTIDVIKELLKKGYKRPEDINYYEMVGGKHNVATWSKVMPSFLCWAFGRKTYLL</sequence>
<dbReference type="Pfam" id="PF00756">
    <property type="entry name" value="Esterase"/>
    <property type="match status" value="1"/>
</dbReference>
<dbReference type="Proteomes" id="UP000636110">
    <property type="component" value="Unassembled WGS sequence"/>
</dbReference>
<evidence type="ECO:0000313" key="1">
    <source>
        <dbReference type="EMBL" id="MBB2149985.1"/>
    </source>
</evidence>
<dbReference type="PANTHER" id="PTHR48098">
    <property type="entry name" value="ENTEROCHELIN ESTERASE-RELATED"/>
    <property type="match status" value="1"/>
</dbReference>
<dbReference type="SUPFAM" id="SSF53474">
    <property type="entry name" value="alpha/beta-Hydrolases"/>
    <property type="match status" value="1"/>
</dbReference>
<name>A0ABR6EXH7_9SPHI</name>
<dbReference type="InterPro" id="IPR000801">
    <property type="entry name" value="Esterase-like"/>
</dbReference>
<protein>
    <submittedName>
        <fullName evidence="1">Esterase family protein</fullName>
    </submittedName>
</protein>
<dbReference type="RefSeq" id="WP_182958315.1">
    <property type="nucleotide sequence ID" value="NZ_WNXC01000004.1"/>
</dbReference>
<reference evidence="1 2" key="1">
    <citation type="submission" date="2019-11" db="EMBL/GenBank/DDBJ databases">
        <title>Description of Pedobacter sp. LMG 31462T.</title>
        <authorList>
            <person name="Carlier A."/>
            <person name="Qi S."/>
            <person name="Vandamme P."/>
        </authorList>
    </citation>
    <scope>NUCLEOTIDE SEQUENCE [LARGE SCALE GENOMIC DNA]</scope>
    <source>
        <strain evidence="1 2">LMG 31462</strain>
    </source>
</reference>